<dbReference type="RefSeq" id="WP_176525265.1">
    <property type="nucleotide sequence ID" value="NZ_OCNJ01000009.1"/>
</dbReference>
<evidence type="ECO:0000256" key="3">
    <source>
        <dbReference type="SAM" id="MobiDB-lite"/>
    </source>
</evidence>
<keyword evidence="6" id="KW-1185">Reference proteome</keyword>
<dbReference type="GO" id="GO:0016020">
    <property type="term" value="C:membrane"/>
    <property type="evidence" value="ECO:0007669"/>
    <property type="project" value="InterPro"/>
</dbReference>
<dbReference type="GO" id="GO:0120010">
    <property type="term" value="P:intermembrane phospholipid transfer"/>
    <property type="evidence" value="ECO:0007669"/>
    <property type="project" value="TreeGrafter"/>
</dbReference>
<dbReference type="PRINTS" id="PR01805">
    <property type="entry name" value="VACJLIPOPROT"/>
</dbReference>
<evidence type="ECO:0000256" key="4">
    <source>
        <dbReference type="SAM" id="SignalP"/>
    </source>
</evidence>
<keyword evidence="2 4" id="KW-0732">Signal</keyword>
<evidence type="ECO:0000313" key="5">
    <source>
        <dbReference type="EMBL" id="SOD99747.1"/>
    </source>
</evidence>
<dbReference type="PANTHER" id="PTHR30035">
    <property type="entry name" value="LIPOPROTEIN VACJ-RELATED"/>
    <property type="match status" value="1"/>
</dbReference>
<dbReference type="Pfam" id="PF04333">
    <property type="entry name" value="MlaA"/>
    <property type="match status" value="1"/>
</dbReference>
<evidence type="ECO:0000256" key="1">
    <source>
        <dbReference type="ARBA" id="ARBA00010634"/>
    </source>
</evidence>
<feature type="chain" id="PRO_5012854958" evidence="4">
    <location>
        <begin position="22"/>
        <end position="262"/>
    </location>
</feature>
<feature type="signal peptide" evidence="4">
    <location>
        <begin position="1"/>
        <end position="21"/>
    </location>
</feature>
<dbReference type="PANTHER" id="PTHR30035:SF3">
    <property type="entry name" value="INTERMEMBRANE PHOSPHOLIPID TRANSPORT SYSTEM LIPOPROTEIN MLAA"/>
    <property type="match status" value="1"/>
</dbReference>
<comment type="similarity">
    <text evidence="1">Belongs to the MlaA family.</text>
</comment>
<gene>
    <name evidence="5" type="ORF">SAMN05421508_109158</name>
</gene>
<protein>
    <submittedName>
        <fullName evidence="5">Phospholipid-binding lipoprotein MlaA</fullName>
    </submittedName>
</protein>
<dbReference type="PROSITE" id="PS51257">
    <property type="entry name" value="PROKAR_LIPOPROTEIN"/>
    <property type="match status" value="1"/>
</dbReference>
<dbReference type="InterPro" id="IPR007428">
    <property type="entry name" value="MlaA"/>
</dbReference>
<reference evidence="5 6" key="1">
    <citation type="submission" date="2017-09" db="EMBL/GenBank/DDBJ databases">
        <authorList>
            <person name="Ehlers B."/>
            <person name="Leendertz F.H."/>
        </authorList>
    </citation>
    <scope>NUCLEOTIDE SEQUENCE [LARGE SCALE GENOMIC DNA]</scope>
    <source>
        <strain evidence="5 6">USBA 140</strain>
    </source>
</reference>
<dbReference type="Proteomes" id="UP000219621">
    <property type="component" value="Unassembled WGS sequence"/>
</dbReference>
<feature type="region of interest" description="Disordered" evidence="3">
    <location>
        <begin position="234"/>
        <end position="262"/>
    </location>
</feature>
<dbReference type="AlphaFoldDB" id="A0A286GW11"/>
<name>A0A286GW11_9PROT</name>
<sequence length="262" mass="29141">MKTTAKTIVSAVFAMTLTACASTQQAADVQPVDNDPIEPFNRAMFQVHDVLDQAVVYPVAWTYKNVLPNQFQYYIHSFLTNLGAPVVFLNDVLQGNGDRAFNTFMRFTLNSTFGLGGTLDFATEAGFPAHDEDFGQTLAVWGVESGPYIFLPLIGPTNPRDAVGRVVDSFADPFNWAARHNDWEGFMYGRLAAEGIDRRARLIPYYDDLRDSSVDFYATLRSAYGQRRAAEIRNQETGDAQLPNYEFDVPDEPAETPAKPAS</sequence>
<accession>A0A286GW11</accession>
<keyword evidence="5" id="KW-0449">Lipoprotein</keyword>
<evidence type="ECO:0000313" key="6">
    <source>
        <dbReference type="Proteomes" id="UP000219621"/>
    </source>
</evidence>
<evidence type="ECO:0000256" key="2">
    <source>
        <dbReference type="ARBA" id="ARBA00022729"/>
    </source>
</evidence>
<dbReference type="EMBL" id="OCNJ01000009">
    <property type="protein sequence ID" value="SOD99747.1"/>
    <property type="molecule type" value="Genomic_DNA"/>
</dbReference>
<proteinExistence type="inferred from homology"/>
<organism evidence="5 6">
    <name type="scientific">Caenispirillum bisanense</name>
    <dbReference type="NCBI Taxonomy" id="414052"/>
    <lineage>
        <taxon>Bacteria</taxon>
        <taxon>Pseudomonadati</taxon>
        <taxon>Pseudomonadota</taxon>
        <taxon>Alphaproteobacteria</taxon>
        <taxon>Rhodospirillales</taxon>
        <taxon>Novispirillaceae</taxon>
        <taxon>Caenispirillum</taxon>
    </lineage>
</organism>